<proteinExistence type="predicted"/>
<evidence type="ECO:0000313" key="3">
    <source>
        <dbReference type="Proteomes" id="UP000249619"/>
    </source>
</evidence>
<reference evidence="3" key="1">
    <citation type="submission" date="2018-05" db="EMBL/GenBank/DDBJ databases">
        <title>Draft genome sequence of Stemphylium lycopersici strain CIDEFI 213.</title>
        <authorList>
            <person name="Medina R."/>
            <person name="Franco M.E.E."/>
            <person name="Lucentini C.G."/>
            <person name="Saparrat M.C.N."/>
            <person name="Balatti P.A."/>
        </authorList>
    </citation>
    <scope>NUCLEOTIDE SEQUENCE [LARGE SCALE GENOMIC DNA]</scope>
    <source>
        <strain evidence="3">CIDEFI 213</strain>
    </source>
</reference>
<gene>
    <name evidence="2" type="ORF">DDE83_003847</name>
</gene>
<feature type="compositionally biased region" description="Basic and acidic residues" evidence="1">
    <location>
        <begin position="88"/>
        <end position="103"/>
    </location>
</feature>
<dbReference type="EMBL" id="QGDH01000045">
    <property type="protein sequence ID" value="RAR12812.1"/>
    <property type="molecule type" value="Genomic_DNA"/>
</dbReference>
<feature type="compositionally biased region" description="Basic and acidic residues" evidence="1">
    <location>
        <begin position="115"/>
        <end position="125"/>
    </location>
</feature>
<dbReference type="OrthoDB" id="3686703at2759"/>
<comment type="caution">
    <text evidence="2">The sequence shown here is derived from an EMBL/GenBank/DDBJ whole genome shotgun (WGS) entry which is preliminary data.</text>
</comment>
<feature type="region of interest" description="Disordered" evidence="1">
    <location>
        <begin position="23"/>
        <end position="144"/>
    </location>
</feature>
<evidence type="ECO:0000313" key="2">
    <source>
        <dbReference type="EMBL" id="RAR12812.1"/>
    </source>
</evidence>
<accession>A0A364N6E3</accession>
<dbReference type="Proteomes" id="UP000249619">
    <property type="component" value="Unassembled WGS sequence"/>
</dbReference>
<sequence length="144" mass="15301">MASTDHTAQFQVATTKTACANTLQNLPSTSLPTLQTPPKPNTTQAPSSKVRKSLPLPESHLPYPTFANALQTEPITPHSSTNNSADDTTLHKTTTEKVKDAVKKPFTSSSSSSESSHKLGKRDITSSEMAAANEVLAAKDLKSP</sequence>
<organism evidence="2 3">
    <name type="scientific">Stemphylium lycopersici</name>
    <name type="common">Tomato gray leaf spot disease fungus</name>
    <name type="synonym">Thyrospora lycopersici</name>
    <dbReference type="NCBI Taxonomy" id="183478"/>
    <lineage>
        <taxon>Eukaryota</taxon>
        <taxon>Fungi</taxon>
        <taxon>Dikarya</taxon>
        <taxon>Ascomycota</taxon>
        <taxon>Pezizomycotina</taxon>
        <taxon>Dothideomycetes</taxon>
        <taxon>Pleosporomycetidae</taxon>
        <taxon>Pleosporales</taxon>
        <taxon>Pleosporineae</taxon>
        <taxon>Pleosporaceae</taxon>
        <taxon>Stemphylium</taxon>
    </lineage>
</organism>
<keyword evidence="3" id="KW-1185">Reference proteome</keyword>
<feature type="compositionally biased region" description="Polar residues" evidence="1">
    <location>
        <begin position="68"/>
        <end position="87"/>
    </location>
</feature>
<dbReference type="AlphaFoldDB" id="A0A364N6E3"/>
<protein>
    <submittedName>
        <fullName evidence="2">Uncharacterized protein</fullName>
    </submittedName>
</protein>
<evidence type="ECO:0000256" key="1">
    <source>
        <dbReference type="SAM" id="MobiDB-lite"/>
    </source>
</evidence>
<name>A0A364N6E3_STELY</name>